<organism evidence="2 3">
    <name type="scientific">Phascolomyces articulosus</name>
    <dbReference type="NCBI Taxonomy" id="60185"/>
    <lineage>
        <taxon>Eukaryota</taxon>
        <taxon>Fungi</taxon>
        <taxon>Fungi incertae sedis</taxon>
        <taxon>Mucoromycota</taxon>
        <taxon>Mucoromycotina</taxon>
        <taxon>Mucoromycetes</taxon>
        <taxon>Mucorales</taxon>
        <taxon>Lichtheimiaceae</taxon>
        <taxon>Phascolomyces</taxon>
    </lineage>
</organism>
<keyword evidence="3" id="KW-1185">Reference proteome</keyword>
<evidence type="ECO:0000259" key="1">
    <source>
        <dbReference type="Pfam" id="PF00724"/>
    </source>
</evidence>
<dbReference type="GO" id="GO:0016491">
    <property type="term" value="F:oxidoreductase activity"/>
    <property type="evidence" value="ECO:0007669"/>
    <property type="project" value="InterPro"/>
</dbReference>
<reference evidence="2" key="2">
    <citation type="submission" date="2023-02" db="EMBL/GenBank/DDBJ databases">
        <authorList>
            <consortium name="DOE Joint Genome Institute"/>
            <person name="Mondo S.J."/>
            <person name="Chang Y."/>
            <person name="Wang Y."/>
            <person name="Ahrendt S."/>
            <person name="Andreopoulos W."/>
            <person name="Barry K."/>
            <person name="Beard J."/>
            <person name="Benny G.L."/>
            <person name="Blankenship S."/>
            <person name="Bonito G."/>
            <person name="Cuomo C."/>
            <person name="Desiro A."/>
            <person name="Gervers K.A."/>
            <person name="Hundley H."/>
            <person name="Kuo A."/>
            <person name="LaButti K."/>
            <person name="Lang B.F."/>
            <person name="Lipzen A."/>
            <person name="O'Donnell K."/>
            <person name="Pangilinan J."/>
            <person name="Reynolds N."/>
            <person name="Sandor L."/>
            <person name="Smith M.W."/>
            <person name="Tsang A."/>
            <person name="Grigoriev I.V."/>
            <person name="Stajich J.E."/>
            <person name="Spatafora J.W."/>
        </authorList>
    </citation>
    <scope>NUCLEOTIDE SEQUENCE</scope>
    <source>
        <strain evidence="2">RSA 2281</strain>
    </source>
</reference>
<gene>
    <name evidence="2" type="ORF">BDA99DRAFT_438574</name>
</gene>
<comment type="caution">
    <text evidence="2">The sequence shown here is derived from an EMBL/GenBank/DDBJ whole genome shotgun (WGS) entry which is preliminary data.</text>
</comment>
<protein>
    <recommendedName>
        <fullName evidence="1">NADH:flavin oxidoreductase/NADH oxidase N-terminal domain-containing protein</fullName>
    </recommendedName>
</protein>
<dbReference type="PANTHER" id="PTHR22893:SF91">
    <property type="entry name" value="NADPH DEHYDROGENASE 2-RELATED"/>
    <property type="match status" value="1"/>
</dbReference>
<dbReference type="InterPro" id="IPR013785">
    <property type="entry name" value="Aldolase_TIM"/>
</dbReference>
<dbReference type="InterPro" id="IPR045247">
    <property type="entry name" value="Oye-like"/>
</dbReference>
<dbReference type="SUPFAM" id="SSF51395">
    <property type="entry name" value="FMN-linked oxidoreductases"/>
    <property type="match status" value="1"/>
</dbReference>
<dbReference type="PANTHER" id="PTHR22893">
    <property type="entry name" value="NADH OXIDOREDUCTASE-RELATED"/>
    <property type="match status" value="1"/>
</dbReference>
<reference evidence="2" key="1">
    <citation type="journal article" date="2022" name="IScience">
        <title>Evolution of zygomycete secretomes and the origins of terrestrial fungal ecologies.</title>
        <authorList>
            <person name="Chang Y."/>
            <person name="Wang Y."/>
            <person name="Mondo S."/>
            <person name="Ahrendt S."/>
            <person name="Andreopoulos W."/>
            <person name="Barry K."/>
            <person name="Beard J."/>
            <person name="Benny G.L."/>
            <person name="Blankenship S."/>
            <person name="Bonito G."/>
            <person name="Cuomo C."/>
            <person name="Desiro A."/>
            <person name="Gervers K.A."/>
            <person name="Hundley H."/>
            <person name="Kuo A."/>
            <person name="LaButti K."/>
            <person name="Lang B.F."/>
            <person name="Lipzen A."/>
            <person name="O'Donnell K."/>
            <person name="Pangilinan J."/>
            <person name="Reynolds N."/>
            <person name="Sandor L."/>
            <person name="Smith M.E."/>
            <person name="Tsang A."/>
            <person name="Grigoriev I.V."/>
            <person name="Stajich J.E."/>
            <person name="Spatafora J.W."/>
        </authorList>
    </citation>
    <scope>NUCLEOTIDE SEQUENCE</scope>
    <source>
        <strain evidence="2">RSA 2281</strain>
    </source>
</reference>
<dbReference type="Gene3D" id="3.20.20.70">
    <property type="entry name" value="Aldolase class I"/>
    <property type="match status" value="1"/>
</dbReference>
<accession>A0AAD5PFC3</accession>
<dbReference type="Pfam" id="PF00724">
    <property type="entry name" value="Oxidored_FMN"/>
    <property type="match status" value="1"/>
</dbReference>
<feature type="non-terminal residue" evidence="2">
    <location>
        <position position="1"/>
    </location>
</feature>
<dbReference type="EMBL" id="JAIXMP010000014">
    <property type="protein sequence ID" value="KAI9262221.1"/>
    <property type="molecule type" value="Genomic_DNA"/>
</dbReference>
<dbReference type="AlphaFoldDB" id="A0AAD5PFC3"/>
<sequence length="137" mass="14946">HVPMDLICEHYEKRATESGLLVSDATLISPYAGGIPNTPGLWTEEQVNGWKSVVDAVHKKKGIIYNQLWHIGHTTSSSLMPNNVKPVPLSVISIQGKSILTGHYYEIPQLIQDFVIGAKNAIKAGFDDVEPRGATGK</sequence>
<evidence type="ECO:0000313" key="2">
    <source>
        <dbReference type="EMBL" id="KAI9262221.1"/>
    </source>
</evidence>
<feature type="domain" description="NADH:flavin oxidoreductase/NADH oxidase N-terminal" evidence="1">
    <location>
        <begin position="5"/>
        <end position="136"/>
    </location>
</feature>
<proteinExistence type="predicted"/>
<evidence type="ECO:0000313" key="3">
    <source>
        <dbReference type="Proteomes" id="UP001209540"/>
    </source>
</evidence>
<name>A0AAD5PFC3_9FUNG</name>
<dbReference type="Proteomes" id="UP001209540">
    <property type="component" value="Unassembled WGS sequence"/>
</dbReference>
<dbReference type="GO" id="GO:0010181">
    <property type="term" value="F:FMN binding"/>
    <property type="evidence" value="ECO:0007669"/>
    <property type="project" value="InterPro"/>
</dbReference>
<dbReference type="InterPro" id="IPR001155">
    <property type="entry name" value="OxRdtase_FMN_N"/>
</dbReference>